<dbReference type="PANTHER" id="PTHR35695:SF1">
    <property type="entry name" value="GLYCEROL-3-PHOSPHATE ACYLTRANSFERASE, CHLOROPLASTIC"/>
    <property type="match status" value="1"/>
</dbReference>
<dbReference type="AlphaFoldDB" id="A0A8J2SPY9"/>
<evidence type="ECO:0000256" key="1">
    <source>
        <dbReference type="SAM" id="SignalP"/>
    </source>
</evidence>
<comment type="caution">
    <text evidence="3">The sequence shown here is derived from an EMBL/GenBank/DDBJ whole genome shotgun (WGS) entry which is preliminary data.</text>
</comment>
<dbReference type="GO" id="GO:0006655">
    <property type="term" value="P:phosphatidylglycerol biosynthetic process"/>
    <property type="evidence" value="ECO:0007669"/>
    <property type="project" value="TreeGrafter"/>
</dbReference>
<dbReference type="OrthoDB" id="524544at2759"/>
<evidence type="ECO:0000313" key="4">
    <source>
        <dbReference type="Proteomes" id="UP000789595"/>
    </source>
</evidence>
<proteinExistence type="predicted"/>
<name>A0A8J2SPY9_9STRA</name>
<dbReference type="Gene3D" id="3.40.1130.10">
    <property type="entry name" value="Glycerol-3-phosphate (1)-acyltransferase"/>
    <property type="match status" value="1"/>
</dbReference>
<keyword evidence="4" id="KW-1185">Reference proteome</keyword>
<sequence>MPRAALLLASATALLAPQSTIKQTRRHSTTLNPLEQLAEQAQIKAYEASAAAIAATISAKVAEKGDRMPDGMVPIVQEFMRTYLDVVAKQKRDPMEKVPVLKEYLGLVEDQLDEPFVFAPYHEAWTEENGAPIDHLKMDTAFMEPMLDPNDSVLLGSERVKDIEALLAKGDNVVLLSNHQTEADPSCWSFALHENHERLERDMIMVAGDRVTTDVVAVPFSKARNLLCIYSKRHIDNPPEEKPKKMRHNAKTMTAMLRLFKGGGKCIWVAPSGGRDRPNSDGVYTPAAFDPKSVEMFRLMSAKAADKTTHFYPVAMMTHRLFPPPKTLTPGALGEPRRAIRGSVNIAIGEPIDFDEVTRAGCLVDDFPPGCVEDREDAAQVAAEYAHLQVSQLYADLVKDAKDRGSPYYSADRY</sequence>
<dbReference type="Proteomes" id="UP000789595">
    <property type="component" value="Unassembled WGS sequence"/>
</dbReference>
<dbReference type="InterPro" id="IPR002123">
    <property type="entry name" value="Plipid/glycerol_acylTrfase"/>
</dbReference>
<feature type="domain" description="Phospholipid/glycerol acyltransferase" evidence="2">
    <location>
        <begin position="167"/>
        <end position="316"/>
    </location>
</feature>
<keyword evidence="1" id="KW-0732">Signal</keyword>
<dbReference type="Pfam" id="PF01553">
    <property type="entry name" value="Acyltransferase"/>
    <property type="match status" value="1"/>
</dbReference>
<feature type="chain" id="PRO_5035201588" description="Phospholipid/glycerol acyltransferase domain-containing protein" evidence="1">
    <location>
        <begin position="18"/>
        <end position="414"/>
    </location>
</feature>
<accession>A0A8J2SPY9</accession>
<reference evidence="3" key="1">
    <citation type="submission" date="2021-11" db="EMBL/GenBank/DDBJ databases">
        <authorList>
            <consortium name="Genoscope - CEA"/>
            <person name="William W."/>
        </authorList>
    </citation>
    <scope>NUCLEOTIDE SEQUENCE</scope>
</reference>
<gene>
    <name evidence="3" type="ORF">PECAL_3P20510</name>
</gene>
<evidence type="ECO:0000259" key="2">
    <source>
        <dbReference type="Pfam" id="PF01553"/>
    </source>
</evidence>
<dbReference type="SUPFAM" id="SSF69593">
    <property type="entry name" value="Glycerol-3-phosphate (1)-acyltransferase"/>
    <property type="match status" value="1"/>
</dbReference>
<dbReference type="PANTHER" id="PTHR35695">
    <property type="entry name" value="GLYCEROL-3-PHOSPHATE ACYLTRANSFERASE, CHLOROPLASTIC"/>
    <property type="match status" value="1"/>
</dbReference>
<feature type="signal peptide" evidence="1">
    <location>
        <begin position="1"/>
        <end position="17"/>
    </location>
</feature>
<evidence type="ECO:0000313" key="3">
    <source>
        <dbReference type="EMBL" id="CAH0372076.1"/>
    </source>
</evidence>
<organism evidence="3 4">
    <name type="scientific">Pelagomonas calceolata</name>
    <dbReference type="NCBI Taxonomy" id="35677"/>
    <lineage>
        <taxon>Eukaryota</taxon>
        <taxon>Sar</taxon>
        <taxon>Stramenopiles</taxon>
        <taxon>Ochrophyta</taxon>
        <taxon>Pelagophyceae</taxon>
        <taxon>Pelagomonadales</taxon>
        <taxon>Pelagomonadaceae</taxon>
        <taxon>Pelagomonas</taxon>
    </lineage>
</organism>
<dbReference type="GO" id="GO:0004366">
    <property type="term" value="F:glycerol-3-phosphate O-acyltransferase activity"/>
    <property type="evidence" value="ECO:0007669"/>
    <property type="project" value="InterPro"/>
</dbReference>
<protein>
    <recommendedName>
        <fullName evidence="2">Phospholipid/glycerol acyltransferase domain-containing protein</fullName>
    </recommendedName>
</protein>
<dbReference type="EMBL" id="CAKKNE010000003">
    <property type="protein sequence ID" value="CAH0372076.1"/>
    <property type="molecule type" value="Genomic_DNA"/>
</dbReference>
<dbReference type="InterPro" id="IPR016222">
    <property type="entry name" value="G3P_O-acylTrfase_chlp"/>
</dbReference>